<dbReference type="PRINTS" id="PR00455">
    <property type="entry name" value="HTHTETR"/>
</dbReference>
<evidence type="ECO:0000259" key="5">
    <source>
        <dbReference type="PROSITE" id="PS50977"/>
    </source>
</evidence>
<dbReference type="PROSITE" id="PS50977">
    <property type="entry name" value="HTH_TETR_2"/>
    <property type="match status" value="1"/>
</dbReference>
<dbReference type="STRING" id="1715693.PH7735_00849"/>
<evidence type="ECO:0000256" key="3">
    <source>
        <dbReference type="ARBA" id="ARBA00023163"/>
    </source>
</evidence>
<dbReference type="Proteomes" id="UP000051870">
    <property type="component" value="Unassembled WGS sequence"/>
</dbReference>
<proteinExistence type="predicted"/>
<feature type="DNA-binding region" description="H-T-H motif" evidence="4">
    <location>
        <begin position="26"/>
        <end position="45"/>
    </location>
</feature>
<name>A0A0P1I3G1_9RHOB</name>
<protein>
    <submittedName>
        <fullName evidence="6">HTH-type transcriptional repressor NemR</fullName>
    </submittedName>
</protein>
<dbReference type="Gene3D" id="1.10.357.10">
    <property type="entry name" value="Tetracycline Repressor, domain 2"/>
    <property type="match status" value="1"/>
</dbReference>
<keyword evidence="2 4" id="KW-0238">DNA-binding</keyword>
<dbReference type="EMBL" id="CYTW01000001">
    <property type="protein sequence ID" value="CUJ87976.1"/>
    <property type="molecule type" value="Genomic_DNA"/>
</dbReference>
<dbReference type="AlphaFoldDB" id="A0A0P1I3G1"/>
<evidence type="ECO:0000313" key="7">
    <source>
        <dbReference type="Proteomes" id="UP000051870"/>
    </source>
</evidence>
<dbReference type="GO" id="GO:0003677">
    <property type="term" value="F:DNA binding"/>
    <property type="evidence" value="ECO:0007669"/>
    <property type="project" value="UniProtKB-UniRule"/>
</dbReference>
<gene>
    <name evidence="6" type="primary">nemR</name>
    <name evidence="6" type="ORF">PH7735_00849</name>
</gene>
<dbReference type="SUPFAM" id="SSF46689">
    <property type="entry name" value="Homeodomain-like"/>
    <property type="match status" value="1"/>
</dbReference>
<reference evidence="7" key="1">
    <citation type="submission" date="2015-09" db="EMBL/GenBank/DDBJ databases">
        <authorList>
            <person name="Rodrigo-Torres Lidia"/>
            <person name="Arahal R.David."/>
        </authorList>
    </citation>
    <scope>NUCLEOTIDE SEQUENCE [LARGE SCALE GENOMIC DNA]</scope>
    <source>
        <strain evidence="7">CECT 7735</strain>
    </source>
</reference>
<dbReference type="SUPFAM" id="SSF48498">
    <property type="entry name" value="Tetracyclin repressor-like, C-terminal domain"/>
    <property type="match status" value="1"/>
</dbReference>
<dbReference type="InterPro" id="IPR001647">
    <property type="entry name" value="HTH_TetR"/>
</dbReference>
<dbReference type="PANTHER" id="PTHR47506:SF6">
    <property type="entry name" value="HTH-TYPE TRANSCRIPTIONAL REPRESSOR NEMR"/>
    <property type="match status" value="1"/>
</dbReference>
<keyword evidence="7" id="KW-1185">Reference proteome</keyword>
<dbReference type="InterPro" id="IPR036271">
    <property type="entry name" value="Tet_transcr_reg_TetR-rel_C_sf"/>
</dbReference>
<dbReference type="InterPro" id="IPR009057">
    <property type="entry name" value="Homeodomain-like_sf"/>
</dbReference>
<evidence type="ECO:0000313" key="6">
    <source>
        <dbReference type="EMBL" id="CUJ87976.1"/>
    </source>
</evidence>
<organism evidence="6 7">
    <name type="scientific">Shimia thalassica</name>
    <dbReference type="NCBI Taxonomy" id="1715693"/>
    <lineage>
        <taxon>Bacteria</taxon>
        <taxon>Pseudomonadati</taxon>
        <taxon>Pseudomonadota</taxon>
        <taxon>Alphaproteobacteria</taxon>
        <taxon>Rhodobacterales</taxon>
        <taxon>Roseobacteraceae</taxon>
    </lineage>
</organism>
<accession>A0A0P1I3G1</accession>
<evidence type="ECO:0000256" key="2">
    <source>
        <dbReference type="ARBA" id="ARBA00023125"/>
    </source>
</evidence>
<evidence type="ECO:0000256" key="4">
    <source>
        <dbReference type="PROSITE-ProRule" id="PRU00335"/>
    </source>
</evidence>
<keyword evidence="1" id="KW-0805">Transcription regulation</keyword>
<dbReference type="GeneID" id="83879919"/>
<feature type="domain" description="HTH tetR-type" evidence="5">
    <location>
        <begin position="3"/>
        <end position="63"/>
    </location>
</feature>
<dbReference type="PANTHER" id="PTHR47506">
    <property type="entry name" value="TRANSCRIPTIONAL REGULATORY PROTEIN"/>
    <property type="match status" value="1"/>
</dbReference>
<evidence type="ECO:0000256" key="1">
    <source>
        <dbReference type="ARBA" id="ARBA00023015"/>
    </source>
</evidence>
<sequence>MPADTKTALLNSAERAARARGFDGFSYADLATDVGIRKASIHHHFPSKANLSVALMRRYAEAFETEILRIHEEKTSGGARLLALIDIYREALENGKSLCLCVSFSSSPESLPPEVIAQIRQFRAMLIGWLTKTFEAGQTDGSIAGVAHPELESAAALAVLEGAQLAARAEEDVVLFDMALKLLKGRLSG</sequence>
<keyword evidence="3" id="KW-0804">Transcription</keyword>
<dbReference type="RefSeq" id="WP_058310035.1">
    <property type="nucleotide sequence ID" value="NZ_CYTW01000001.1"/>
</dbReference>
<dbReference type="Pfam" id="PF00440">
    <property type="entry name" value="TetR_N"/>
    <property type="match status" value="1"/>
</dbReference>